<dbReference type="PANTHER" id="PTHR40265">
    <property type="entry name" value="BLL2707 PROTEIN"/>
    <property type="match status" value="1"/>
</dbReference>
<gene>
    <name evidence="2" type="ORF">JNE38_19005</name>
</gene>
<dbReference type="InterPro" id="IPR029068">
    <property type="entry name" value="Glyas_Bleomycin-R_OHBP_Dase"/>
</dbReference>
<dbReference type="InterPro" id="IPR025870">
    <property type="entry name" value="Glyoxalase-like_dom"/>
</dbReference>
<dbReference type="PANTHER" id="PTHR40265:SF1">
    <property type="entry name" value="GLYOXALASE-LIKE DOMAIN-CONTAINING PROTEIN"/>
    <property type="match status" value="1"/>
</dbReference>
<reference evidence="2 3" key="1">
    <citation type="submission" date="2021-01" db="EMBL/GenBank/DDBJ databases">
        <title>Identification of strong promoters based on the transcriptome of Brevibacillus choshinensis.</title>
        <authorList>
            <person name="Yao D."/>
            <person name="Zhang K."/>
            <person name="Wu J."/>
        </authorList>
    </citation>
    <scope>NUCLEOTIDE SEQUENCE [LARGE SCALE GENOMIC DNA]</scope>
    <source>
        <strain evidence="2 3">HPD31-SP3</strain>
    </source>
</reference>
<dbReference type="SUPFAM" id="SSF54593">
    <property type="entry name" value="Glyoxalase/Bleomycin resistance protein/Dihydroxybiphenyl dioxygenase"/>
    <property type="match status" value="1"/>
</dbReference>
<dbReference type="EMBL" id="CP069127">
    <property type="protein sequence ID" value="QRG65681.1"/>
    <property type="molecule type" value="Genomic_DNA"/>
</dbReference>
<dbReference type="Pfam" id="PF13468">
    <property type="entry name" value="Glyoxalase_3"/>
    <property type="match status" value="1"/>
</dbReference>
<dbReference type="RefSeq" id="WP_203255187.1">
    <property type="nucleotide sequence ID" value="NZ_CP069127.1"/>
</dbReference>
<keyword evidence="3" id="KW-1185">Reference proteome</keyword>
<organism evidence="2 3">
    <name type="scientific">Brevibacillus choshinensis</name>
    <dbReference type="NCBI Taxonomy" id="54911"/>
    <lineage>
        <taxon>Bacteria</taxon>
        <taxon>Bacillati</taxon>
        <taxon>Bacillota</taxon>
        <taxon>Bacilli</taxon>
        <taxon>Bacillales</taxon>
        <taxon>Paenibacillaceae</taxon>
        <taxon>Brevibacillus</taxon>
    </lineage>
</organism>
<dbReference type="Proteomes" id="UP000596248">
    <property type="component" value="Chromosome"/>
</dbReference>
<accession>A0ABX7FHW4</accession>
<protein>
    <submittedName>
        <fullName evidence="2">VOC family protein</fullName>
    </submittedName>
</protein>
<proteinExistence type="predicted"/>
<evidence type="ECO:0000313" key="3">
    <source>
        <dbReference type="Proteomes" id="UP000596248"/>
    </source>
</evidence>
<name>A0ABX7FHW4_BRECH</name>
<dbReference type="Gene3D" id="3.10.180.10">
    <property type="entry name" value="2,3-Dihydroxybiphenyl 1,2-Dioxygenase, domain 1"/>
    <property type="match status" value="1"/>
</dbReference>
<evidence type="ECO:0000259" key="1">
    <source>
        <dbReference type="Pfam" id="PF13468"/>
    </source>
</evidence>
<sequence length="267" mass="30146">MELRLDHVVHFLHRTPAEATDHFRQKGYHAVAGGRHAMWGTWNSLSYFGLSYVEFLAVEQEELAKQSDNPLIRQLVGEQSRGEGLGQIALRTQQMDWWAEKLQHAGLKVTGPVAGSRTRDDGTVIRWRMLFLEDPRKGMLPPFLIEWQESEDERRVDLKNRGVIAAHPNGAEAIQAVGYAVSDLEAAAKQWESWFDWKRSEPYADDQLGAICLRFEVPGGDIVLCQPRKEGKTQEALQKRGERPFFVQASGGNAKAEDSVFGATYLL</sequence>
<feature type="domain" description="Glyoxalase-like" evidence="1">
    <location>
        <begin position="5"/>
        <end position="195"/>
    </location>
</feature>
<evidence type="ECO:0000313" key="2">
    <source>
        <dbReference type="EMBL" id="QRG65681.1"/>
    </source>
</evidence>